<keyword evidence="3 7" id="KW-1133">Transmembrane helix</keyword>
<feature type="region of interest" description="Disordered" evidence="6">
    <location>
        <begin position="673"/>
        <end position="701"/>
    </location>
</feature>
<feature type="compositionally biased region" description="Low complexity" evidence="6">
    <location>
        <begin position="1136"/>
        <end position="1151"/>
    </location>
</feature>
<feature type="compositionally biased region" description="Polar residues" evidence="6">
    <location>
        <begin position="982"/>
        <end position="992"/>
    </location>
</feature>
<evidence type="ECO:0000259" key="8">
    <source>
        <dbReference type="PROSITE" id="PS50009"/>
    </source>
</evidence>
<dbReference type="GO" id="GO:0007264">
    <property type="term" value="P:small GTPase-mediated signal transduction"/>
    <property type="evidence" value="ECO:0007669"/>
    <property type="project" value="InterPro"/>
</dbReference>
<dbReference type="InterPro" id="IPR036964">
    <property type="entry name" value="RASGEF_cat_dom_sf"/>
</dbReference>
<comment type="caution">
    <text evidence="10">The sequence shown here is derived from an EMBL/GenBank/DDBJ whole genome shotgun (WGS) entry which is preliminary data.</text>
</comment>
<evidence type="ECO:0000256" key="2">
    <source>
        <dbReference type="ARBA" id="ARBA00022692"/>
    </source>
</evidence>
<feature type="compositionally biased region" description="Low complexity" evidence="6">
    <location>
        <begin position="963"/>
        <end position="981"/>
    </location>
</feature>
<dbReference type="InterPro" id="IPR011701">
    <property type="entry name" value="MFS"/>
</dbReference>
<evidence type="ECO:0000259" key="9">
    <source>
        <dbReference type="PROSITE" id="PS50212"/>
    </source>
</evidence>
<dbReference type="PROSITE" id="PS50009">
    <property type="entry name" value="RASGEF_CAT"/>
    <property type="match status" value="1"/>
</dbReference>
<proteinExistence type="predicted"/>
<feature type="transmembrane region" description="Helical" evidence="7">
    <location>
        <begin position="94"/>
        <end position="113"/>
    </location>
</feature>
<evidence type="ECO:0000256" key="1">
    <source>
        <dbReference type="ARBA" id="ARBA00004141"/>
    </source>
</evidence>
<dbReference type="GO" id="GO:0005886">
    <property type="term" value="C:plasma membrane"/>
    <property type="evidence" value="ECO:0007669"/>
    <property type="project" value="TreeGrafter"/>
</dbReference>
<dbReference type="Gene3D" id="1.20.870.10">
    <property type="entry name" value="Son of sevenless (SoS) protein Chain: S domain 1"/>
    <property type="match status" value="1"/>
</dbReference>
<feature type="compositionally biased region" description="Acidic residues" evidence="6">
    <location>
        <begin position="809"/>
        <end position="826"/>
    </location>
</feature>
<sequence>MTRSETLSENTATAGVDNDQSCDPEKTHDNGLTDQTFYLAKRKLITIFLACASTEVVALLDEKGVAAALSINRTSTACTPLYGRVSDIYSRKTVLFALIAVFFVGSFAASFAQTVVQVVVFRAVTGVGGGGVILLGQLIVGDVVSVRERGKYQGILGAFVALSNGIGPLIGAAYAQKASCNCDDEWMMDESIRAEIANAELSMAVDGSFVETPSSHAARDLKKRLDQLLGVGKNGVRSPYALTITQSAAGARVFRVGFRPADTHIVPITPHTVRTHRTDALLPAHTPSYRPRPEVSEDVPAAVPAGPQYVRLDTTDLQIYSRTGDSDTFSSAMGWSDAPRDVTREPRPISERPFLQLEPGAFPFGRGVLYTKPLSGASFEGRRSFERPPDPTDTAPLLKYPTGVFQVLQTFRGLPTLDVLLESHDTPTARLSTTTSAVPENDPRFVIFGDLKPPSDTIIAVGRRKITKPKPGAPHDRDPDQRVMMAATIERWVAQLTSELNYDALLDFFLTYRAYVSPNDLSHLLICRFHWALEPTSSAQDETVRRIVRVRTFIAFRYWLSTFFQVDFLPNRLLRSEFTSWLNALRKSPMLTAKPDAVIIVQKLKKIVRECKEAHVPKPETRSPHSPIERTPVEPTPLNLHALRTAFEPLAHSPVQPGGTIDSDLDLVSTPILDPIKGKSNPSSPPRKSSLALPFARTDPPPPSKLVPISMPMHHGPLTRAFVNTVGRLSRWKRGLGTRSMMVGSATVGAGVGCVDPGAFDEFGLSVGVGMGDASVGTEVVAVRGGVEEYLKMCGLATRARVEGTVTPDEIEKDDDEVEADPDPEGNDLTVVPVKEVVPRVLELEDGEKGRDTPTSTSTPRLLSQFPSQSEMGKQPSDGEGSLRHSRRASDATQMQLYASTLRESWLPETETISIDDADLSDSSSEAEIVRRPPRRLPNRRDLEFAAMRGQLEFSATRTESVSSLGAPSSVPSVPSVLSASDPTTPDHTGGAIQSWQIDFLGEESDDGAGPGDAEAALQRLEGQIDAEEQRLRDLKVDRWLKRVQELGMQRAGVGLLDMMAGINFEDEGLEGDAGENKELDDGMWVVVRRHCLMKSGAEPESVSMRPSLEIPSAGPGTGPGTGVGAGAGSAIHPVPDSASSRPAQDSSSARVMSEIMYESGPHSVYESTSHLVHDQPSLRQRMHPKKGRLAKDTSFLLQHRSEVIAHNLSVIERGLFVAISFEELVMHNWGPQSHELDVTDWMQYRTDAAQHRIQPSVQKEGGRDLLTSDVLAVRARFNLTANFVASEVVLAHHSQRVVLVNKLIRIAWKLYRMNNFATLCAIITGLASVWVNAAMKRLWQSVGMWEMRVFKDLKWFTSSTDNFRFMRDAILSVTHDNRIETPSDKGSEQLVGWMYLSELSEYAKLPDFIDPTRPEEPIQLDPATGEFEPLRDPEVFSTLPELPPYMSLRPLLNVHKQRQIAGVVKALVGGQHMASACRFTVEQKVYSKCLRLKCADAAALWRALAAEGA</sequence>
<dbReference type="SMART" id="SM00229">
    <property type="entry name" value="RasGEFN"/>
    <property type="match status" value="1"/>
</dbReference>
<feature type="compositionally biased region" description="Low complexity" evidence="6">
    <location>
        <begin position="831"/>
        <end position="841"/>
    </location>
</feature>
<dbReference type="InterPro" id="IPR001895">
    <property type="entry name" value="RASGEF_cat_dom"/>
</dbReference>
<evidence type="ECO:0000256" key="4">
    <source>
        <dbReference type="ARBA" id="ARBA00023136"/>
    </source>
</evidence>
<dbReference type="PROSITE" id="PS50212">
    <property type="entry name" value="RASGEF_NTER"/>
    <property type="match status" value="1"/>
</dbReference>
<keyword evidence="11" id="KW-1185">Reference proteome</keyword>
<dbReference type="Pfam" id="PF00618">
    <property type="entry name" value="RasGEF_N"/>
    <property type="match status" value="1"/>
</dbReference>
<organism evidence="10 11">
    <name type="scientific">Ceratobasidium theobromae</name>
    <dbReference type="NCBI Taxonomy" id="1582974"/>
    <lineage>
        <taxon>Eukaryota</taxon>
        <taxon>Fungi</taxon>
        <taxon>Dikarya</taxon>
        <taxon>Basidiomycota</taxon>
        <taxon>Agaricomycotina</taxon>
        <taxon>Agaricomycetes</taxon>
        <taxon>Cantharellales</taxon>
        <taxon>Ceratobasidiaceae</taxon>
        <taxon>Ceratobasidium</taxon>
    </lineage>
</organism>
<keyword evidence="2 7" id="KW-0812">Transmembrane</keyword>
<feature type="region of interest" description="Disordered" evidence="6">
    <location>
        <begin position="963"/>
        <end position="992"/>
    </location>
</feature>
<evidence type="ECO:0000256" key="6">
    <source>
        <dbReference type="SAM" id="MobiDB-lite"/>
    </source>
</evidence>
<evidence type="ECO:0000313" key="10">
    <source>
        <dbReference type="EMBL" id="KAB5590946.1"/>
    </source>
</evidence>
<dbReference type="EMBL" id="SSOP01000134">
    <property type="protein sequence ID" value="KAB5590946.1"/>
    <property type="molecule type" value="Genomic_DNA"/>
</dbReference>
<feature type="compositionally biased region" description="Polar residues" evidence="6">
    <location>
        <begin position="1"/>
        <end position="21"/>
    </location>
</feature>
<feature type="domain" description="N-terminal Ras-GEF" evidence="9">
    <location>
        <begin position="480"/>
        <end position="605"/>
    </location>
</feature>
<evidence type="ECO:0000256" key="5">
    <source>
        <dbReference type="PROSITE-ProRule" id="PRU00168"/>
    </source>
</evidence>
<dbReference type="GO" id="GO:0022857">
    <property type="term" value="F:transmembrane transporter activity"/>
    <property type="evidence" value="ECO:0007669"/>
    <property type="project" value="InterPro"/>
</dbReference>
<accession>A0A5N5QHK7</accession>
<reference evidence="10 11" key="1">
    <citation type="journal article" date="2019" name="Fungal Biol. Biotechnol.">
        <title>Draft genome sequence of fastidious pathogen Ceratobasidium theobromae, which causes vascular-streak dieback in Theobroma cacao.</title>
        <authorList>
            <person name="Ali S.S."/>
            <person name="Asman A."/>
            <person name="Shao J."/>
            <person name="Firmansyah A.P."/>
            <person name="Susilo A.W."/>
            <person name="Rosmana A."/>
            <person name="McMahon P."/>
            <person name="Junaid M."/>
            <person name="Guest D."/>
            <person name="Kheng T.Y."/>
            <person name="Meinhardt L.W."/>
            <person name="Bailey B.A."/>
        </authorList>
    </citation>
    <scope>NUCLEOTIDE SEQUENCE [LARGE SCALE GENOMIC DNA]</scope>
    <source>
        <strain evidence="10 11">CT2</strain>
    </source>
</reference>
<evidence type="ECO:0000256" key="3">
    <source>
        <dbReference type="ARBA" id="ARBA00022989"/>
    </source>
</evidence>
<feature type="compositionally biased region" description="Polar residues" evidence="6">
    <location>
        <begin position="861"/>
        <end position="872"/>
    </location>
</feature>
<feature type="region of interest" description="Disordered" evidence="6">
    <location>
        <begin position="1"/>
        <end position="28"/>
    </location>
</feature>
<protein>
    <submittedName>
        <fullName evidence="10">RasGEF domain-containing protein</fullName>
    </submittedName>
</protein>
<dbReference type="InterPro" id="IPR000651">
    <property type="entry name" value="Ras-like_Gua-exchang_fac_N"/>
</dbReference>
<feature type="transmembrane region" description="Helical" evidence="7">
    <location>
        <begin position="152"/>
        <end position="175"/>
    </location>
</feature>
<dbReference type="OrthoDB" id="10254377at2759"/>
<dbReference type="SUPFAM" id="SSF48366">
    <property type="entry name" value="Ras GEF"/>
    <property type="match status" value="1"/>
</dbReference>
<dbReference type="Gene3D" id="1.20.1720.10">
    <property type="entry name" value="Multidrug resistance protein D"/>
    <property type="match status" value="1"/>
</dbReference>
<keyword evidence="5" id="KW-0344">Guanine-nucleotide releasing factor</keyword>
<dbReference type="SMART" id="SM00147">
    <property type="entry name" value="RasGEF"/>
    <property type="match status" value="1"/>
</dbReference>
<name>A0A5N5QHK7_9AGAM</name>
<dbReference type="GO" id="GO:0005085">
    <property type="term" value="F:guanyl-nucleotide exchange factor activity"/>
    <property type="evidence" value="ECO:0007669"/>
    <property type="project" value="UniProtKB-KW"/>
</dbReference>
<keyword evidence="4 7" id="KW-0472">Membrane</keyword>
<dbReference type="Gene3D" id="1.10.840.10">
    <property type="entry name" value="Ras guanine-nucleotide exchange factors catalytic domain"/>
    <property type="match status" value="1"/>
</dbReference>
<feature type="domain" description="Ras-GEF" evidence="8">
    <location>
        <begin position="1201"/>
        <end position="1510"/>
    </location>
</feature>
<dbReference type="Pfam" id="PF00617">
    <property type="entry name" value="RasGEF"/>
    <property type="match status" value="1"/>
</dbReference>
<dbReference type="CDD" id="cd06224">
    <property type="entry name" value="REM"/>
    <property type="match status" value="1"/>
</dbReference>
<dbReference type="Proteomes" id="UP000383932">
    <property type="component" value="Unassembled WGS sequence"/>
</dbReference>
<dbReference type="InterPro" id="IPR023578">
    <property type="entry name" value="Ras_GEF_dom_sf"/>
</dbReference>
<gene>
    <name evidence="10" type="ORF">CTheo_5609</name>
</gene>
<feature type="compositionally biased region" description="Low complexity" evidence="6">
    <location>
        <begin position="678"/>
        <end position="690"/>
    </location>
</feature>
<dbReference type="Pfam" id="PF07690">
    <property type="entry name" value="MFS_1"/>
    <property type="match status" value="1"/>
</dbReference>
<dbReference type="SUPFAM" id="SSF103473">
    <property type="entry name" value="MFS general substrate transporter"/>
    <property type="match status" value="1"/>
</dbReference>
<comment type="subcellular location">
    <subcellularLocation>
        <location evidence="1">Membrane</location>
        <topology evidence="1">Multi-pass membrane protein</topology>
    </subcellularLocation>
</comment>
<feature type="compositionally biased region" description="Gly residues" evidence="6">
    <location>
        <begin position="1116"/>
        <end position="1128"/>
    </location>
</feature>
<evidence type="ECO:0000313" key="11">
    <source>
        <dbReference type="Proteomes" id="UP000383932"/>
    </source>
</evidence>
<dbReference type="PANTHER" id="PTHR23501:SF189">
    <property type="entry name" value="DRUG TRANSPORTER, PUTATIVE (AFU_ORTHOLOGUE AFUA_4G03920)-RELATED"/>
    <property type="match status" value="1"/>
</dbReference>
<dbReference type="PANTHER" id="PTHR23501">
    <property type="entry name" value="MAJOR FACILITATOR SUPERFAMILY"/>
    <property type="match status" value="1"/>
</dbReference>
<feature type="region of interest" description="Disordered" evidence="6">
    <location>
        <begin position="1098"/>
        <end position="1151"/>
    </location>
</feature>
<feature type="region of interest" description="Disordered" evidence="6">
    <location>
        <begin position="805"/>
        <end position="892"/>
    </location>
</feature>
<dbReference type="InterPro" id="IPR036259">
    <property type="entry name" value="MFS_trans_sf"/>
</dbReference>
<evidence type="ECO:0000256" key="7">
    <source>
        <dbReference type="SAM" id="Phobius"/>
    </source>
</evidence>
<feature type="transmembrane region" description="Helical" evidence="7">
    <location>
        <begin position="119"/>
        <end position="140"/>
    </location>
</feature>